<gene>
    <name evidence="2" type="ORF">HHA03_22260</name>
</gene>
<evidence type="ECO:0000313" key="3">
    <source>
        <dbReference type="Proteomes" id="UP000321547"/>
    </source>
</evidence>
<keyword evidence="1" id="KW-0472">Membrane</keyword>
<keyword evidence="1" id="KW-0812">Transmembrane</keyword>
<evidence type="ECO:0000313" key="2">
    <source>
        <dbReference type="EMBL" id="GEM02694.1"/>
    </source>
</evidence>
<feature type="transmembrane region" description="Helical" evidence="1">
    <location>
        <begin position="55"/>
        <end position="72"/>
    </location>
</feature>
<name>A0ABQ0VNI2_9BACI</name>
<feature type="transmembrane region" description="Helical" evidence="1">
    <location>
        <begin position="12"/>
        <end position="29"/>
    </location>
</feature>
<comment type="caution">
    <text evidence="2">The sequence shown here is derived from an EMBL/GenBank/DDBJ whole genome shotgun (WGS) entry which is preliminary data.</text>
</comment>
<organism evidence="2 3">
    <name type="scientific">Halolactibacillus halophilus</name>
    <dbReference type="NCBI Taxonomy" id="306540"/>
    <lineage>
        <taxon>Bacteria</taxon>
        <taxon>Bacillati</taxon>
        <taxon>Bacillota</taxon>
        <taxon>Bacilli</taxon>
        <taxon>Bacillales</taxon>
        <taxon>Bacillaceae</taxon>
        <taxon>Halolactibacillus</taxon>
    </lineage>
</organism>
<reference evidence="2 3" key="1">
    <citation type="submission" date="2019-07" db="EMBL/GenBank/DDBJ databases">
        <title>Whole genome shotgun sequence of Halolactibacillus halophilus NBRC 100868.</title>
        <authorList>
            <person name="Hosoyama A."/>
            <person name="Uohara A."/>
            <person name="Ohji S."/>
            <person name="Ichikawa N."/>
        </authorList>
    </citation>
    <scope>NUCLEOTIDE SEQUENCE [LARGE SCALE GENOMIC DNA]</scope>
    <source>
        <strain evidence="2 3">NBRC 100868</strain>
    </source>
</reference>
<feature type="transmembrane region" description="Helical" evidence="1">
    <location>
        <begin position="78"/>
        <end position="97"/>
    </location>
</feature>
<keyword evidence="1" id="KW-1133">Transmembrane helix</keyword>
<evidence type="ECO:0000256" key="1">
    <source>
        <dbReference type="SAM" id="Phobius"/>
    </source>
</evidence>
<evidence type="ECO:0008006" key="4">
    <source>
        <dbReference type="Google" id="ProtNLM"/>
    </source>
</evidence>
<proteinExistence type="predicted"/>
<dbReference type="EMBL" id="BJWI01000053">
    <property type="protein sequence ID" value="GEM02694.1"/>
    <property type="molecule type" value="Genomic_DNA"/>
</dbReference>
<sequence>MNWSVDMPFNYVSFFIPILLFNVLYWLYYRHRKKKDRGFVLAYYRLSYRRRFKRNLWTLPLIIVSIIVILLLDYVPIFVQMGYVFVISVGTVIELMYNYKQANKEREDI</sequence>
<accession>A0ABQ0VNI2</accession>
<keyword evidence="3" id="KW-1185">Reference proteome</keyword>
<dbReference type="Proteomes" id="UP000321547">
    <property type="component" value="Unassembled WGS sequence"/>
</dbReference>
<protein>
    <recommendedName>
        <fullName evidence="4">YtpI-like protein</fullName>
    </recommendedName>
</protein>